<sequence length="95" mass="10486">MRANLLVIYTTRREECRRFYASLGLAFQAEQHGSGPPHHAAVLPDGMVFEIYPAATGTTGPLRLGFAVETLPGYAAGRHLLHDPDGRTVELRIER</sequence>
<dbReference type="EMBL" id="JBFALK010000024">
    <property type="protein sequence ID" value="MEV0973710.1"/>
    <property type="molecule type" value="Genomic_DNA"/>
</dbReference>
<evidence type="ECO:0000313" key="1">
    <source>
        <dbReference type="EMBL" id="MEV0973710.1"/>
    </source>
</evidence>
<dbReference type="RefSeq" id="WP_358139572.1">
    <property type="nucleotide sequence ID" value="NZ_JBFALK010000024.1"/>
</dbReference>
<dbReference type="Gene3D" id="3.10.180.10">
    <property type="entry name" value="2,3-Dihydroxybiphenyl 1,2-Dioxygenase, domain 1"/>
    <property type="match status" value="1"/>
</dbReference>
<dbReference type="InterPro" id="IPR029068">
    <property type="entry name" value="Glyas_Bleomycin-R_OHBP_Dase"/>
</dbReference>
<dbReference type="Proteomes" id="UP001551675">
    <property type="component" value="Unassembled WGS sequence"/>
</dbReference>
<keyword evidence="2" id="KW-1185">Reference proteome</keyword>
<organism evidence="1 2">
    <name type="scientific">Microtetraspora glauca</name>
    <dbReference type="NCBI Taxonomy" id="1996"/>
    <lineage>
        <taxon>Bacteria</taxon>
        <taxon>Bacillati</taxon>
        <taxon>Actinomycetota</taxon>
        <taxon>Actinomycetes</taxon>
        <taxon>Streptosporangiales</taxon>
        <taxon>Streptosporangiaceae</taxon>
        <taxon>Microtetraspora</taxon>
    </lineage>
</organism>
<name>A0ABV3GPY9_MICGL</name>
<comment type="caution">
    <text evidence="1">The sequence shown here is derived from an EMBL/GenBank/DDBJ whole genome shotgun (WGS) entry which is preliminary data.</text>
</comment>
<gene>
    <name evidence="1" type="ORF">AB0I59_34360</name>
</gene>
<protein>
    <submittedName>
        <fullName evidence="1">VOC family protein</fullName>
    </submittedName>
</protein>
<proteinExistence type="predicted"/>
<accession>A0ABV3GPY9</accession>
<evidence type="ECO:0000313" key="2">
    <source>
        <dbReference type="Proteomes" id="UP001551675"/>
    </source>
</evidence>
<dbReference type="SUPFAM" id="SSF54593">
    <property type="entry name" value="Glyoxalase/Bleomycin resistance protein/Dihydroxybiphenyl dioxygenase"/>
    <property type="match status" value="1"/>
</dbReference>
<reference evidence="1 2" key="1">
    <citation type="submission" date="2024-06" db="EMBL/GenBank/DDBJ databases">
        <title>The Natural Products Discovery Center: Release of the First 8490 Sequenced Strains for Exploring Actinobacteria Biosynthetic Diversity.</title>
        <authorList>
            <person name="Kalkreuter E."/>
            <person name="Kautsar S.A."/>
            <person name="Yang D."/>
            <person name="Bader C.D."/>
            <person name="Teijaro C.N."/>
            <person name="Fluegel L."/>
            <person name="Davis C.M."/>
            <person name="Simpson J.R."/>
            <person name="Lauterbach L."/>
            <person name="Steele A.D."/>
            <person name="Gui C."/>
            <person name="Meng S."/>
            <person name="Li G."/>
            <person name="Viehrig K."/>
            <person name="Ye F."/>
            <person name="Su P."/>
            <person name="Kiefer A.F."/>
            <person name="Nichols A."/>
            <person name="Cepeda A.J."/>
            <person name="Yan W."/>
            <person name="Fan B."/>
            <person name="Jiang Y."/>
            <person name="Adhikari A."/>
            <person name="Zheng C.-J."/>
            <person name="Schuster L."/>
            <person name="Cowan T.M."/>
            <person name="Smanski M.J."/>
            <person name="Chevrette M.G."/>
            <person name="De Carvalho L.P.S."/>
            <person name="Shen B."/>
        </authorList>
    </citation>
    <scope>NUCLEOTIDE SEQUENCE [LARGE SCALE GENOMIC DNA]</scope>
    <source>
        <strain evidence="1 2">NPDC050100</strain>
    </source>
</reference>